<dbReference type="RefSeq" id="WP_092788059.1">
    <property type="nucleotide sequence ID" value="NZ_FNAP01000025.1"/>
</dbReference>
<gene>
    <name evidence="3" type="ORF">SAMN05421720_12510</name>
</gene>
<dbReference type="EMBL" id="FNAP01000025">
    <property type="protein sequence ID" value="SDF03594.1"/>
    <property type="molecule type" value="Genomic_DNA"/>
</dbReference>
<evidence type="ECO:0000313" key="4">
    <source>
        <dbReference type="Proteomes" id="UP000199412"/>
    </source>
</evidence>
<keyword evidence="4" id="KW-1185">Reference proteome</keyword>
<feature type="domain" description="WYL" evidence="1">
    <location>
        <begin position="152"/>
        <end position="219"/>
    </location>
</feature>
<sequence>MRHEKGEALLTLALEMQAARAGLTLRQIQERFGVGRRTAMRMRDAVLRVFPQAIEREGEDRQKRWHIPPGTLDRLASVPADELAVLDSAVRLLEDQGRALDAATLAGLAGKLRAVMPPDHARRVEPDVEALLEAEGLACRPGPRQRFEPDMADTLRNALKAGVAVRLTYGSRRDPTPKGRVVHPFGVLHGHRHYLVGHQTDPAPSGVRLFSLPRITAIEPLDQSAERPPGFDLSAFAKQAFGVFQEDPVDVAWRFSTDVAEDARRFRFHPDQTEETAPDGSLIVRFRAGGLLEMAWHLYTWGDRVEVLSPPQLAAMVHPHRQAWGALP</sequence>
<proteinExistence type="predicted"/>
<name>A0A1G7HTN1_9PROT</name>
<dbReference type="Proteomes" id="UP000199412">
    <property type="component" value="Unassembled WGS sequence"/>
</dbReference>
<dbReference type="PANTHER" id="PTHR34580">
    <property type="match status" value="1"/>
</dbReference>
<evidence type="ECO:0000259" key="1">
    <source>
        <dbReference type="Pfam" id="PF13280"/>
    </source>
</evidence>
<dbReference type="Pfam" id="PF25583">
    <property type="entry name" value="WCX"/>
    <property type="match status" value="1"/>
</dbReference>
<feature type="domain" description="WCX" evidence="2">
    <location>
        <begin position="248"/>
        <end position="317"/>
    </location>
</feature>
<organism evidence="3 4">
    <name type="scientific">Rhodospira trueperi</name>
    <dbReference type="NCBI Taxonomy" id="69960"/>
    <lineage>
        <taxon>Bacteria</taxon>
        <taxon>Pseudomonadati</taxon>
        <taxon>Pseudomonadota</taxon>
        <taxon>Alphaproteobacteria</taxon>
        <taxon>Rhodospirillales</taxon>
        <taxon>Rhodospirillaceae</taxon>
        <taxon>Rhodospira</taxon>
    </lineage>
</organism>
<dbReference type="PROSITE" id="PS52050">
    <property type="entry name" value="WYL"/>
    <property type="match status" value="1"/>
</dbReference>
<dbReference type="InterPro" id="IPR026881">
    <property type="entry name" value="WYL_dom"/>
</dbReference>
<protein>
    <submittedName>
        <fullName evidence="3">Predicted DNA-binding transcriptional regulator YafY, contains an HTH and WYL domains</fullName>
    </submittedName>
</protein>
<dbReference type="InterPro" id="IPR051534">
    <property type="entry name" value="CBASS_pafABC_assoc_protein"/>
</dbReference>
<evidence type="ECO:0000313" key="3">
    <source>
        <dbReference type="EMBL" id="SDF03594.1"/>
    </source>
</evidence>
<dbReference type="OrthoDB" id="7626446at2"/>
<keyword evidence="3" id="KW-0238">DNA-binding</keyword>
<dbReference type="Pfam" id="PF13280">
    <property type="entry name" value="WYL"/>
    <property type="match status" value="1"/>
</dbReference>
<evidence type="ECO:0000259" key="2">
    <source>
        <dbReference type="Pfam" id="PF25583"/>
    </source>
</evidence>
<dbReference type="InterPro" id="IPR057727">
    <property type="entry name" value="WCX_dom"/>
</dbReference>
<accession>A0A1G7HTN1</accession>
<dbReference type="GO" id="GO:0003677">
    <property type="term" value="F:DNA binding"/>
    <property type="evidence" value="ECO:0007669"/>
    <property type="project" value="UniProtKB-KW"/>
</dbReference>
<dbReference type="AlphaFoldDB" id="A0A1G7HTN1"/>
<reference evidence="3 4" key="1">
    <citation type="submission" date="2016-10" db="EMBL/GenBank/DDBJ databases">
        <authorList>
            <person name="de Groot N.N."/>
        </authorList>
    </citation>
    <scope>NUCLEOTIDE SEQUENCE [LARGE SCALE GENOMIC DNA]</scope>
    <source>
        <strain evidence="3 4">ATCC 700224</strain>
    </source>
</reference>
<dbReference type="STRING" id="69960.SAMN05421720_12510"/>
<dbReference type="PANTHER" id="PTHR34580:SF1">
    <property type="entry name" value="PROTEIN PAFC"/>
    <property type="match status" value="1"/>
</dbReference>